<dbReference type="OrthoDB" id="2400951at2759"/>
<feature type="region of interest" description="Disordered" evidence="1">
    <location>
        <begin position="62"/>
        <end position="110"/>
    </location>
</feature>
<feature type="compositionally biased region" description="Basic and acidic residues" evidence="1">
    <location>
        <begin position="80"/>
        <end position="102"/>
    </location>
</feature>
<dbReference type="Proteomes" id="UP000646827">
    <property type="component" value="Unassembled WGS sequence"/>
</dbReference>
<gene>
    <name evidence="2" type="ORF">INT45_003097</name>
</gene>
<dbReference type="EMBL" id="JAEPRB010000175">
    <property type="protein sequence ID" value="KAG2219532.1"/>
    <property type="molecule type" value="Genomic_DNA"/>
</dbReference>
<evidence type="ECO:0000313" key="3">
    <source>
        <dbReference type="Proteomes" id="UP000646827"/>
    </source>
</evidence>
<protein>
    <submittedName>
        <fullName evidence="2">Uncharacterized protein</fullName>
    </submittedName>
</protein>
<comment type="caution">
    <text evidence="2">The sequence shown here is derived from an EMBL/GenBank/DDBJ whole genome shotgun (WGS) entry which is preliminary data.</text>
</comment>
<reference evidence="2 3" key="1">
    <citation type="submission" date="2020-12" db="EMBL/GenBank/DDBJ databases">
        <title>Metabolic potential, ecology and presence of endohyphal bacteria is reflected in genomic diversity of Mucoromycotina.</title>
        <authorList>
            <person name="Muszewska A."/>
            <person name="Okrasinska A."/>
            <person name="Steczkiewicz K."/>
            <person name="Drgas O."/>
            <person name="Orlowska M."/>
            <person name="Perlinska-Lenart U."/>
            <person name="Aleksandrzak-Piekarczyk T."/>
            <person name="Szatraj K."/>
            <person name="Zielenkiewicz U."/>
            <person name="Pilsyk S."/>
            <person name="Malc E."/>
            <person name="Mieczkowski P."/>
            <person name="Kruszewska J.S."/>
            <person name="Biernat P."/>
            <person name="Pawlowska J."/>
        </authorList>
    </citation>
    <scope>NUCLEOTIDE SEQUENCE [LARGE SCALE GENOMIC DNA]</scope>
    <source>
        <strain evidence="2 3">CBS 142.35</strain>
    </source>
</reference>
<keyword evidence="3" id="KW-1185">Reference proteome</keyword>
<organism evidence="2 3">
    <name type="scientific">Circinella minor</name>
    <dbReference type="NCBI Taxonomy" id="1195481"/>
    <lineage>
        <taxon>Eukaryota</taxon>
        <taxon>Fungi</taxon>
        <taxon>Fungi incertae sedis</taxon>
        <taxon>Mucoromycota</taxon>
        <taxon>Mucoromycotina</taxon>
        <taxon>Mucoromycetes</taxon>
        <taxon>Mucorales</taxon>
        <taxon>Lichtheimiaceae</taxon>
        <taxon>Circinella</taxon>
    </lineage>
</organism>
<evidence type="ECO:0000313" key="2">
    <source>
        <dbReference type="EMBL" id="KAG2219532.1"/>
    </source>
</evidence>
<feature type="compositionally biased region" description="Basic residues" evidence="1">
    <location>
        <begin position="180"/>
        <end position="189"/>
    </location>
</feature>
<feature type="region of interest" description="Disordered" evidence="1">
    <location>
        <begin position="127"/>
        <end position="206"/>
    </location>
</feature>
<feature type="region of interest" description="Disordered" evidence="1">
    <location>
        <begin position="492"/>
        <end position="517"/>
    </location>
</feature>
<dbReference type="AlphaFoldDB" id="A0A8H7VHX3"/>
<sequence>MSSVSSHDGSEKDVFLHRMPDGFPHRYSSMRKTDLLDTFDAVRHRETDSWSVAATIDDQESIISGPGGTASLIGSSRATAEGRETDDDRSTLDGISETRDHPILLGDNTSTSASSFRLEALRDLDAPSHHHHHNHDNASSITTDDDKRSRSNAAEFGDEGTRSATADFGDESESDDDTNHHHHHHRHHNVVNDDISAPPQPQPSFATVPKSFAELMEENEVLHNQLRNLQIAQKHQSEVIENLRSLTGCNEEIYGRALHLSQVTPEELDQWNQQSKLINTTIATTATTSRPVSSTYSHTSSTAAATAGPSVGVATVAATAAPPTAMSNIPPSSLPSTTIAAPIATALPLSTSPGDAPTPVYELNYHNTINSRSLTQQLARLAELVIRFVQLTVEHDPSWCPTLEQFLFTQISDAYFIPLPFGTENQQLLNLAYEDQIRRFQTTLGANFAKWYRRQTVQSLSLNPATKEYLEMVRSQMTQKLEQMLAEGTGTVNKLVNGGGDENSNSSSNNNNNNTQRTGEQDIIEHRNLWNNVLDQCTALSLVIHGGEADVSIQPLVIGSKYDEQVMAVVGDVHADQDKTVKMVISPLFIDEEQVVLLPARVLLQ</sequence>
<accession>A0A8H7VHX3</accession>
<name>A0A8H7VHX3_9FUNG</name>
<evidence type="ECO:0000256" key="1">
    <source>
        <dbReference type="SAM" id="MobiDB-lite"/>
    </source>
</evidence>
<proteinExistence type="predicted"/>
<feature type="compositionally biased region" description="Low complexity" evidence="1">
    <location>
        <begin position="503"/>
        <end position="514"/>
    </location>
</feature>